<evidence type="ECO:0000259" key="10">
    <source>
        <dbReference type="Pfam" id="PF05649"/>
    </source>
</evidence>
<evidence type="ECO:0000256" key="7">
    <source>
        <dbReference type="ARBA" id="ARBA00023049"/>
    </source>
</evidence>
<dbReference type="GO" id="GO:0005886">
    <property type="term" value="C:plasma membrane"/>
    <property type="evidence" value="ECO:0007669"/>
    <property type="project" value="TreeGrafter"/>
</dbReference>
<proteinExistence type="inferred from homology"/>
<dbReference type="InterPro" id="IPR042089">
    <property type="entry name" value="Peptidase_M13_dom_2"/>
</dbReference>
<dbReference type="PROSITE" id="PS51885">
    <property type="entry name" value="NEPRILYSIN"/>
    <property type="match status" value="1"/>
</dbReference>
<sequence>MKNCDQNGSIWNNRNSSRRCIFRFTCLEIGLLVFSSILLSLLIGVSSLWIFAYQNSSFPSSVKRDLFEEANLLSVGIDESALHHNGYVCTSRECAQISGFFASNLNEKISFFVDPCDDFYEYACGNYPINRHLPSNKAVRHTLSDMQNRLNKQIRKLLQAPVTDADKPWNRLAKQYYQKCLNEEELEATGASSMRKLLRDLGGWPVLEGRNWKPWDNSWEKQLAHIMNRTGVNAIILELAVSHDPLNSSKFIIEVDQPKWGVGSRWPYLGGIDDLVIQNYTSLMVQTAINIGADPTQAKHDMKKTIEFELRLVNFSADEMTRRNPERGNNRFQLWQLGSIFPHIDLITYIHTMFGGLEKLSPNDTVIIREPEYFRRIQEVMRRSSKQIIANYVLWRVIQGYSPFLSPVMREPFYAFKANQTGLPSIPVPDRWEDCVFLATVMIDMPVGRLYVANHFDQLRSMKKMNDLTKHFKNELIKQLQTVDWMDEETRRRAVIKAQHINYKSGFPSYIFNESYMEKNWALPETTADESLLEFTIRIKCMRITDELMRLKKFVDTSIWFQGPAQVDAYYAPNLNEMIFPAGILQFPFMSPGVPSYITYAMVGAVIGHEVSHAFDDQGGRFDEYGNLHNWWDVETARKFYEKTECFIKQYNAVKVEEAGVHLNGQLSVGENIADNAGVKTAFIAYKSWVEENSRQEAALPGFQNMTSTQMFFLAYANNWCSLIRPKHYLQIIMADVHAPSKYRAIIPLQNRPEFSEAFHCPKGSPMNPVKKCSIW</sequence>
<accession>A0AAF5PSW0</accession>
<dbReference type="Gene3D" id="1.10.1380.10">
    <property type="entry name" value="Neutral endopeptidase , domain2"/>
    <property type="match status" value="1"/>
</dbReference>
<keyword evidence="8" id="KW-0472">Membrane</keyword>
<comment type="similarity">
    <text evidence="2">Belongs to the peptidase M13 family.</text>
</comment>
<reference evidence="11" key="2">
    <citation type="journal article" date="2016" name="Mol. Ecol.">
        <title>Population genomics of the filarial nematode parasite Wuchereria bancrofti from mosquitoes.</title>
        <authorList>
            <person name="Small S.T."/>
            <person name="Reimer L.J."/>
            <person name="Tisch D.J."/>
            <person name="King C.L."/>
            <person name="Christensen B.M."/>
            <person name="Siba P.M."/>
            <person name="Kazura J.W."/>
            <person name="Serre D."/>
            <person name="Zimmerman P.A."/>
        </authorList>
    </citation>
    <scope>NUCLEOTIDE SEQUENCE</scope>
    <source>
        <strain evidence="11">pt0022</strain>
    </source>
</reference>
<keyword evidence="6" id="KW-0862">Zinc</keyword>
<evidence type="ECO:0000256" key="2">
    <source>
        <dbReference type="ARBA" id="ARBA00007357"/>
    </source>
</evidence>
<dbReference type="SUPFAM" id="SSF55486">
    <property type="entry name" value="Metalloproteases ('zincins'), catalytic domain"/>
    <property type="match status" value="1"/>
</dbReference>
<dbReference type="CDD" id="cd08662">
    <property type="entry name" value="M13"/>
    <property type="match status" value="1"/>
</dbReference>
<keyword evidence="8" id="KW-1133">Transmembrane helix</keyword>
<dbReference type="InterPro" id="IPR008753">
    <property type="entry name" value="Peptidase_M13_N"/>
</dbReference>
<evidence type="ECO:0000259" key="9">
    <source>
        <dbReference type="Pfam" id="PF01431"/>
    </source>
</evidence>
<feature type="transmembrane region" description="Helical" evidence="8">
    <location>
        <begin position="21"/>
        <end position="51"/>
    </location>
</feature>
<keyword evidence="8" id="KW-0812">Transmembrane</keyword>
<dbReference type="PRINTS" id="PR00786">
    <property type="entry name" value="NEPRILYSIN"/>
</dbReference>
<dbReference type="PANTHER" id="PTHR11733">
    <property type="entry name" value="ZINC METALLOPROTEASE FAMILY M13 NEPRILYSIN-RELATED"/>
    <property type="match status" value="1"/>
</dbReference>
<feature type="domain" description="Peptidase M13 N-terminal" evidence="10">
    <location>
        <begin position="115"/>
        <end position="508"/>
    </location>
</feature>
<dbReference type="Proteomes" id="UP000093561">
    <property type="component" value="Unassembled WGS sequence"/>
</dbReference>
<dbReference type="InterPro" id="IPR018497">
    <property type="entry name" value="Peptidase_M13_C"/>
</dbReference>
<evidence type="ECO:0000313" key="12">
    <source>
        <dbReference type="WBParaSite" id="mrna-Wban_05285"/>
    </source>
</evidence>
<dbReference type="InterPro" id="IPR000718">
    <property type="entry name" value="Peptidase_M13"/>
</dbReference>
<dbReference type="GO" id="GO:0016485">
    <property type="term" value="P:protein processing"/>
    <property type="evidence" value="ECO:0007669"/>
    <property type="project" value="TreeGrafter"/>
</dbReference>
<evidence type="ECO:0000256" key="8">
    <source>
        <dbReference type="SAM" id="Phobius"/>
    </source>
</evidence>
<dbReference type="InterPro" id="IPR024079">
    <property type="entry name" value="MetalloPept_cat_dom_sf"/>
</dbReference>
<evidence type="ECO:0000256" key="3">
    <source>
        <dbReference type="ARBA" id="ARBA00022670"/>
    </source>
</evidence>
<dbReference type="WBParaSite" id="mrna-Wban_05285">
    <property type="protein sequence ID" value="mrna-Wban_05285"/>
    <property type="gene ID" value="Wban_05285"/>
</dbReference>
<evidence type="ECO:0000256" key="5">
    <source>
        <dbReference type="ARBA" id="ARBA00022801"/>
    </source>
</evidence>
<keyword evidence="4" id="KW-0479">Metal-binding</keyword>
<keyword evidence="3" id="KW-0645">Protease</keyword>
<keyword evidence="7" id="KW-0482">Metalloprotease</keyword>
<evidence type="ECO:0008006" key="13">
    <source>
        <dbReference type="Google" id="ProtNLM"/>
    </source>
</evidence>
<dbReference type="Gene3D" id="3.40.390.10">
    <property type="entry name" value="Collagenase (Catalytic Domain)"/>
    <property type="match status" value="1"/>
</dbReference>
<evidence type="ECO:0000256" key="1">
    <source>
        <dbReference type="ARBA" id="ARBA00001947"/>
    </source>
</evidence>
<comment type="cofactor">
    <cofactor evidence="1">
        <name>Zn(2+)</name>
        <dbReference type="ChEBI" id="CHEBI:29105"/>
    </cofactor>
</comment>
<dbReference type="GO" id="GO:0004222">
    <property type="term" value="F:metalloendopeptidase activity"/>
    <property type="evidence" value="ECO:0007669"/>
    <property type="project" value="InterPro"/>
</dbReference>
<reference evidence="12" key="3">
    <citation type="submission" date="2024-02" db="UniProtKB">
        <authorList>
            <consortium name="WormBaseParasite"/>
        </authorList>
    </citation>
    <scope>IDENTIFICATION</scope>
    <source>
        <strain evidence="12">pt0022</strain>
    </source>
</reference>
<evidence type="ECO:0000313" key="11">
    <source>
        <dbReference type="Proteomes" id="UP000093561"/>
    </source>
</evidence>
<dbReference type="Pfam" id="PF01431">
    <property type="entry name" value="Peptidase_M13"/>
    <property type="match status" value="1"/>
</dbReference>
<name>A0AAF5PSW0_WUCBA</name>
<dbReference type="AlphaFoldDB" id="A0AAF5PSW0"/>
<feature type="domain" description="Peptidase M13 C-terminal" evidence="9">
    <location>
        <begin position="569"/>
        <end position="775"/>
    </location>
</feature>
<organism evidence="11 12">
    <name type="scientific">Wuchereria bancrofti</name>
    <dbReference type="NCBI Taxonomy" id="6293"/>
    <lineage>
        <taxon>Eukaryota</taxon>
        <taxon>Metazoa</taxon>
        <taxon>Ecdysozoa</taxon>
        <taxon>Nematoda</taxon>
        <taxon>Chromadorea</taxon>
        <taxon>Rhabditida</taxon>
        <taxon>Spirurina</taxon>
        <taxon>Spiruromorpha</taxon>
        <taxon>Filarioidea</taxon>
        <taxon>Onchocercidae</taxon>
        <taxon>Wuchereria</taxon>
    </lineage>
</organism>
<evidence type="ECO:0000256" key="6">
    <source>
        <dbReference type="ARBA" id="ARBA00022833"/>
    </source>
</evidence>
<reference evidence="11" key="1">
    <citation type="submission" date="2015-03" db="EMBL/GenBank/DDBJ databases">
        <title>Wuchereria bancrofti Genome Sequencing Papua New Guinea Strain.</title>
        <authorList>
            <person name="Small S.T."/>
            <person name="Serre D."/>
            <person name="Zimmerman P.A."/>
        </authorList>
    </citation>
    <scope>NUCLEOTIDE SEQUENCE [LARGE SCALE GENOMIC DNA]</scope>
    <source>
        <strain evidence="11">pt0022</strain>
    </source>
</reference>
<protein>
    <recommendedName>
        <fullName evidence="13">Peptidase family M13 containing protein</fullName>
    </recommendedName>
</protein>
<dbReference type="GO" id="GO:0046872">
    <property type="term" value="F:metal ion binding"/>
    <property type="evidence" value="ECO:0007669"/>
    <property type="project" value="UniProtKB-KW"/>
</dbReference>
<keyword evidence="5" id="KW-0378">Hydrolase</keyword>
<dbReference type="Pfam" id="PF05649">
    <property type="entry name" value="Peptidase_M13_N"/>
    <property type="match status" value="1"/>
</dbReference>
<dbReference type="PANTHER" id="PTHR11733:SF192">
    <property type="entry name" value="NEPRILYSIN-21"/>
    <property type="match status" value="1"/>
</dbReference>
<evidence type="ECO:0000256" key="4">
    <source>
        <dbReference type="ARBA" id="ARBA00022723"/>
    </source>
</evidence>